<evidence type="ECO:0000256" key="3">
    <source>
        <dbReference type="ARBA" id="ARBA00022989"/>
    </source>
</evidence>
<dbReference type="Proteomes" id="UP000639772">
    <property type="component" value="Chromosome 3"/>
</dbReference>
<evidence type="ECO:0000256" key="1">
    <source>
        <dbReference type="ARBA" id="ARBA00004167"/>
    </source>
</evidence>
<gene>
    <name evidence="8" type="ORF">HPP92_006555</name>
    <name evidence="7" type="ORF">HPP92_006814</name>
</gene>
<dbReference type="GO" id="GO:0009506">
    <property type="term" value="C:plasmodesma"/>
    <property type="evidence" value="ECO:0007669"/>
    <property type="project" value="TreeGrafter"/>
</dbReference>
<evidence type="ECO:0000313" key="10">
    <source>
        <dbReference type="Proteomes" id="UP000639772"/>
    </source>
</evidence>
<name>A0A835V830_VANPL</name>
<keyword evidence="9" id="KW-1185">Reference proteome</keyword>
<dbReference type="GO" id="GO:0005886">
    <property type="term" value="C:plasma membrane"/>
    <property type="evidence" value="ECO:0007669"/>
    <property type="project" value="TreeGrafter"/>
</dbReference>
<dbReference type="GO" id="GO:0098542">
    <property type="term" value="P:defense response to other organism"/>
    <property type="evidence" value="ECO:0007669"/>
    <property type="project" value="InterPro"/>
</dbReference>
<evidence type="ECO:0000256" key="5">
    <source>
        <dbReference type="SAM" id="Phobius"/>
    </source>
</evidence>
<dbReference type="PANTHER" id="PTHR31415:SF4">
    <property type="entry name" value="NDR1_HIN1-LIKE PROTEIN 3"/>
    <property type="match status" value="1"/>
</dbReference>
<feature type="transmembrane region" description="Helical" evidence="5">
    <location>
        <begin position="33"/>
        <end position="62"/>
    </location>
</feature>
<organism evidence="7 9">
    <name type="scientific">Vanilla planifolia</name>
    <name type="common">Vanilla</name>
    <dbReference type="NCBI Taxonomy" id="51239"/>
    <lineage>
        <taxon>Eukaryota</taxon>
        <taxon>Viridiplantae</taxon>
        <taxon>Streptophyta</taxon>
        <taxon>Embryophyta</taxon>
        <taxon>Tracheophyta</taxon>
        <taxon>Spermatophyta</taxon>
        <taxon>Magnoliopsida</taxon>
        <taxon>Liliopsida</taxon>
        <taxon>Asparagales</taxon>
        <taxon>Orchidaceae</taxon>
        <taxon>Vanilloideae</taxon>
        <taxon>Vanilleae</taxon>
        <taxon>Vanilla</taxon>
    </lineage>
</organism>
<dbReference type="EMBL" id="JADCNM010000003">
    <property type="protein sequence ID" value="KAG0489692.1"/>
    <property type="molecule type" value="Genomic_DNA"/>
</dbReference>
<accession>A0A835V830</accession>
<reference evidence="9 10" key="1">
    <citation type="journal article" date="2020" name="Nat. Food">
        <title>A phased Vanilla planifolia genome enables genetic improvement of flavour and production.</title>
        <authorList>
            <person name="Hasing T."/>
            <person name="Tang H."/>
            <person name="Brym M."/>
            <person name="Khazi F."/>
            <person name="Huang T."/>
            <person name="Chambers A.H."/>
        </authorList>
    </citation>
    <scope>NUCLEOTIDE SEQUENCE [LARGE SCALE GENOMIC DNA]</scope>
    <source>
        <tissue evidence="7">Leaf</tissue>
    </source>
</reference>
<dbReference type="PANTHER" id="PTHR31415">
    <property type="entry name" value="OS05G0367900 PROTEIN"/>
    <property type="match status" value="1"/>
</dbReference>
<evidence type="ECO:0000313" key="8">
    <source>
        <dbReference type="EMBL" id="KAG0489692.1"/>
    </source>
</evidence>
<feature type="domain" description="Late embryogenesis abundant protein LEA-2 subgroup" evidence="6">
    <location>
        <begin position="95"/>
        <end position="190"/>
    </location>
</feature>
<comment type="caution">
    <text evidence="7">The sequence shown here is derived from an EMBL/GenBank/DDBJ whole genome shotgun (WGS) entry which is preliminary data.</text>
</comment>
<dbReference type="InterPro" id="IPR044839">
    <property type="entry name" value="NDR1-like"/>
</dbReference>
<evidence type="ECO:0000256" key="4">
    <source>
        <dbReference type="ARBA" id="ARBA00023136"/>
    </source>
</evidence>
<dbReference type="Pfam" id="PF03168">
    <property type="entry name" value="LEA_2"/>
    <property type="match status" value="1"/>
</dbReference>
<dbReference type="OrthoDB" id="1889094at2759"/>
<dbReference type="AlphaFoldDB" id="A0A835V830"/>
<evidence type="ECO:0000313" key="7">
    <source>
        <dbReference type="EMBL" id="KAG0488003.1"/>
    </source>
</evidence>
<proteinExistence type="predicted"/>
<dbReference type="EMBL" id="JADCNL010000003">
    <property type="protein sequence ID" value="KAG0488003.1"/>
    <property type="molecule type" value="Genomic_DNA"/>
</dbReference>
<evidence type="ECO:0000256" key="2">
    <source>
        <dbReference type="ARBA" id="ARBA00022692"/>
    </source>
</evidence>
<protein>
    <recommendedName>
        <fullName evidence="6">Late embryogenesis abundant protein LEA-2 subgroup domain-containing protein</fullName>
    </recommendedName>
</protein>
<keyword evidence="2 5" id="KW-0812">Transmembrane</keyword>
<sequence length="224" mass="25364">MAETRPSPLNGAYYGPSIPPHPQYHRPRRASPLGCLLCTLLKIFVPIVIIIGVAAFVLWLVFRPNELKVHVEDARLSQFNLTNGNKLQYRLDLNVSVRNPNKKLGFYYDLIEAVAIYDDNRFAFTPLPTFYQGHKNTTILRPTFSSQAVVLVGSATETYAREKADGFYNIEVKFYTRVRVKAGRFKSRHLKPKFDCDLRLPAPPSAGNSGPTPAFQRTKCDVDF</sequence>
<keyword evidence="4 5" id="KW-0472">Membrane</keyword>
<evidence type="ECO:0000313" key="9">
    <source>
        <dbReference type="Proteomes" id="UP000636800"/>
    </source>
</evidence>
<comment type="subcellular location">
    <subcellularLocation>
        <location evidence="1">Membrane</location>
        <topology evidence="1">Single-pass membrane protein</topology>
    </subcellularLocation>
</comment>
<dbReference type="Proteomes" id="UP000636800">
    <property type="component" value="Chromosome 3"/>
</dbReference>
<keyword evidence="3 5" id="KW-1133">Transmembrane helix</keyword>
<dbReference type="InterPro" id="IPR004864">
    <property type="entry name" value="LEA_2"/>
</dbReference>
<evidence type="ECO:0000259" key="6">
    <source>
        <dbReference type="Pfam" id="PF03168"/>
    </source>
</evidence>